<proteinExistence type="predicted"/>
<dbReference type="RefSeq" id="XP_064771482.1">
    <property type="nucleotide sequence ID" value="XM_064911887.1"/>
</dbReference>
<evidence type="ECO:0000313" key="7">
    <source>
        <dbReference type="Proteomes" id="UP001498771"/>
    </source>
</evidence>
<reference evidence="6 7" key="1">
    <citation type="submission" date="2024-03" db="EMBL/GenBank/DDBJ databases">
        <title>Genome-scale model development and genomic sequencing of the oleaginous clade Lipomyces.</title>
        <authorList>
            <consortium name="Lawrence Berkeley National Laboratory"/>
            <person name="Czajka J.J."/>
            <person name="Han Y."/>
            <person name="Kim J."/>
            <person name="Mondo S.J."/>
            <person name="Hofstad B.A."/>
            <person name="Robles A."/>
            <person name="Haridas S."/>
            <person name="Riley R."/>
            <person name="LaButti K."/>
            <person name="Pangilinan J."/>
            <person name="Andreopoulos W."/>
            <person name="Lipzen A."/>
            <person name="Yan J."/>
            <person name="Wang M."/>
            <person name="Ng V."/>
            <person name="Grigoriev I.V."/>
            <person name="Spatafora J.W."/>
            <person name="Magnuson J.K."/>
            <person name="Baker S.E."/>
            <person name="Pomraning K.R."/>
        </authorList>
    </citation>
    <scope>NUCLEOTIDE SEQUENCE [LARGE SCALE GENOMIC DNA]</scope>
    <source>
        <strain evidence="6 7">Phaff 52-87</strain>
    </source>
</reference>
<dbReference type="SMART" id="SM00721">
    <property type="entry name" value="BAR"/>
    <property type="match status" value="1"/>
</dbReference>
<sequence>MSWKGIQKSVARAPQSLRQKMNIGEQTKDAVFIDAERRFKELENETKKLHDESAKYFAAINSMLTHQIEFSKAIEEIYNPISGRASDPNAAIPEGNPEGIAACEQYRTIVMDLQVTLQPELEMLDTRVVKPAEEMLEIIKHIRKLIVKRQHKQLDLDRHHNSLKKLQDKKERTLKDEKQLYKYENDFEIAQQEYNYYNDLLKEDLPKLFQLETEFIKPLFQSFYYMQLNIFYTLYERMNANNIAYFNMDSTVDIETAFNTKRGNIQEIAEAIPITHFNLNRSKKKLADTKLRYARPGGAAGAAGAGSPLTPVGTGFSDGTAAPPPYGYGEYAQQPGAAEYAQQGEYAQQQQPYSPASYASASPATPGAPYSPQTPAYGQPAYSQPAAAAALPAYQQPAGYTGYPAEKKAPPAPPAKPASMGAPGVEYCTALYPYNAQAEGDLTFAAGDRIEIVQRTADPNGWWTGKLNGYQGVFPGNYVQLDA</sequence>
<dbReference type="Gene3D" id="2.30.30.40">
    <property type="entry name" value="SH3 Domains"/>
    <property type="match status" value="1"/>
</dbReference>
<comment type="caution">
    <text evidence="6">The sequence shown here is derived from an EMBL/GenBank/DDBJ whole genome shotgun (WGS) entry which is preliminary data.</text>
</comment>
<dbReference type="PANTHER" id="PTHR47174:SF1">
    <property type="entry name" value="REDUCED VIABILITY UPON STARVATION PROTEIN 167"/>
    <property type="match status" value="1"/>
</dbReference>
<dbReference type="SUPFAM" id="SSF103657">
    <property type="entry name" value="BAR/IMD domain-like"/>
    <property type="match status" value="1"/>
</dbReference>
<dbReference type="PRINTS" id="PR00452">
    <property type="entry name" value="SH3DOMAIN"/>
</dbReference>
<dbReference type="PANTHER" id="PTHR47174">
    <property type="entry name" value="BRIDGING INTEGRATOR 3"/>
    <property type="match status" value="1"/>
</dbReference>
<dbReference type="InterPro" id="IPR001452">
    <property type="entry name" value="SH3_domain"/>
</dbReference>
<feature type="domain" description="BAR" evidence="5">
    <location>
        <begin position="17"/>
        <end position="271"/>
    </location>
</feature>
<dbReference type="InterPro" id="IPR046982">
    <property type="entry name" value="BIN3/RVS161-like"/>
</dbReference>
<dbReference type="Pfam" id="PF03114">
    <property type="entry name" value="BAR"/>
    <property type="match status" value="1"/>
</dbReference>
<dbReference type="InterPro" id="IPR036028">
    <property type="entry name" value="SH3-like_dom_sf"/>
</dbReference>
<dbReference type="Gene3D" id="1.20.1270.60">
    <property type="entry name" value="Arfaptin homology (AH) domain/BAR domain"/>
    <property type="match status" value="1"/>
</dbReference>
<keyword evidence="1 2" id="KW-0728">SH3 domain</keyword>
<name>A0ABR1FF01_9ASCO</name>
<evidence type="ECO:0000313" key="6">
    <source>
        <dbReference type="EMBL" id="KAK7208449.1"/>
    </source>
</evidence>
<accession>A0ABR1FF01</accession>
<dbReference type="EMBL" id="JBBJBU010000001">
    <property type="protein sequence ID" value="KAK7208449.1"/>
    <property type="molecule type" value="Genomic_DNA"/>
</dbReference>
<organism evidence="6 7">
    <name type="scientific">Myxozyma melibiosi</name>
    <dbReference type="NCBI Taxonomy" id="54550"/>
    <lineage>
        <taxon>Eukaryota</taxon>
        <taxon>Fungi</taxon>
        <taxon>Dikarya</taxon>
        <taxon>Ascomycota</taxon>
        <taxon>Saccharomycotina</taxon>
        <taxon>Lipomycetes</taxon>
        <taxon>Lipomycetales</taxon>
        <taxon>Lipomycetaceae</taxon>
        <taxon>Myxozyma</taxon>
    </lineage>
</organism>
<evidence type="ECO:0000256" key="1">
    <source>
        <dbReference type="ARBA" id="ARBA00022443"/>
    </source>
</evidence>
<dbReference type="PROSITE" id="PS50002">
    <property type="entry name" value="SH3"/>
    <property type="match status" value="1"/>
</dbReference>
<feature type="compositionally biased region" description="Low complexity" evidence="3">
    <location>
        <begin position="336"/>
        <end position="379"/>
    </location>
</feature>
<protein>
    <submittedName>
        <fullName evidence="6">Actin-associated protein</fullName>
    </submittedName>
</protein>
<evidence type="ECO:0000256" key="2">
    <source>
        <dbReference type="PROSITE-ProRule" id="PRU00192"/>
    </source>
</evidence>
<dbReference type="InterPro" id="IPR027267">
    <property type="entry name" value="AH/BAR_dom_sf"/>
</dbReference>
<feature type="region of interest" description="Disordered" evidence="3">
    <location>
        <begin position="297"/>
        <end position="379"/>
    </location>
</feature>
<evidence type="ECO:0000259" key="5">
    <source>
        <dbReference type="PROSITE" id="PS51021"/>
    </source>
</evidence>
<dbReference type="SMART" id="SM00326">
    <property type="entry name" value="SH3"/>
    <property type="match status" value="1"/>
</dbReference>
<keyword evidence="7" id="KW-1185">Reference proteome</keyword>
<dbReference type="CDD" id="cd07599">
    <property type="entry name" value="BAR_Rvs167p"/>
    <property type="match status" value="1"/>
</dbReference>
<evidence type="ECO:0000256" key="3">
    <source>
        <dbReference type="SAM" id="MobiDB-lite"/>
    </source>
</evidence>
<dbReference type="InterPro" id="IPR004148">
    <property type="entry name" value="BAR_dom"/>
</dbReference>
<feature type="domain" description="SH3" evidence="4">
    <location>
        <begin position="423"/>
        <end position="483"/>
    </location>
</feature>
<dbReference type="PROSITE" id="PS51021">
    <property type="entry name" value="BAR"/>
    <property type="match status" value="1"/>
</dbReference>
<evidence type="ECO:0000259" key="4">
    <source>
        <dbReference type="PROSITE" id="PS50002"/>
    </source>
</evidence>
<gene>
    <name evidence="6" type="ORF">BZA70DRAFT_273759</name>
</gene>
<dbReference type="SUPFAM" id="SSF50044">
    <property type="entry name" value="SH3-domain"/>
    <property type="match status" value="1"/>
</dbReference>
<dbReference type="Pfam" id="PF00018">
    <property type="entry name" value="SH3_1"/>
    <property type="match status" value="1"/>
</dbReference>
<dbReference type="GeneID" id="90037399"/>
<dbReference type="Proteomes" id="UP001498771">
    <property type="component" value="Unassembled WGS sequence"/>
</dbReference>